<dbReference type="EMBL" id="BJYY01000002">
    <property type="protein sequence ID" value="GEO33082.1"/>
    <property type="molecule type" value="Genomic_DNA"/>
</dbReference>
<organism evidence="1 2">
    <name type="scientific">Cellulomonas aerilata</name>
    <dbReference type="NCBI Taxonomy" id="515326"/>
    <lineage>
        <taxon>Bacteria</taxon>
        <taxon>Bacillati</taxon>
        <taxon>Actinomycetota</taxon>
        <taxon>Actinomycetes</taxon>
        <taxon>Micrococcales</taxon>
        <taxon>Cellulomonadaceae</taxon>
        <taxon>Cellulomonas</taxon>
    </lineage>
</organism>
<evidence type="ECO:0000313" key="1">
    <source>
        <dbReference type="EMBL" id="GEO33082.1"/>
    </source>
</evidence>
<protein>
    <submittedName>
        <fullName evidence="1">Uncharacterized protein</fullName>
    </submittedName>
</protein>
<evidence type="ECO:0000313" key="2">
    <source>
        <dbReference type="Proteomes" id="UP000321181"/>
    </source>
</evidence>
<name>A0A512D9C0_9CELL</name>
<reference evidence="1 2" key="1">
    <citation type="submission" date="2019-07" db="EMBL/GenBank/DDBJ databases">
        <title>Whole genome shotgun sequence of Cellulomonas aerilata NBRC 106308.</title>
        <authorList>
            <person name="Hosoyama A."/>
            <person name="Uohara A."/>
            <person name="Ohji S."/>
            <person name="Ichikawa N."/>
        </authorList>
    </citation>
    <scope>NUCLEOTIDE SEQUENCE [LARGE SCALE GENOMIC DNA]</scope>
    <source>
        <strain evidence="1 2">NBRC 106308</strain>
    </source>
</reference>
<gene>
    <name evidence="1" type="ORF">CAE01nite_08070</name>
</gene>
<dbReference type="Proteomes" id="UP000321181">
    <property type="component" value="Unassembled WGS sequence"/>
</dbReference>
<proteinExistence type="predicted"/>
<dbReference type="RefSeq" id="WP_146900322.1">
    <property type="nucleotide sequence ID" value="NZ_BAAARM010000001.1"/>
</dbReference>
<comment type="caution">
    <text evidence="1">The sequence shown here is derived from an EMBL/GenBank/DDBJ whole genome shotgun (WGS) entry which is preliminary data.</text>
</comment>
<dbReference type="AlphaFoldDB" id="A0A512D9C0"/>
<accession>A0A512D9C0</accession>
<sequence length="109" mass="12539">MNNADETDRVPRTLVDEAGRHWTTRWASWASEKQVRQFLGRGHLVCVRAPGEELQWLKPDEALRLWDHAAPHLEVPGIAAATPDEHGRTWGAHVFRHKNDRLLVLETFC</sequence>
<keyword evidence="2" id="KW-1185">Reference proteome</keyword>